<dbReference type="AlphaFoldDB" id="A0AAV4ASC5"/>
<protein>
    <submittedName>
        <fullName evidence="1">Uncharacterized protein</fullName>
    </submittedName>
</protein>
<organism evidence="1 2">
    <name type="scientific">Plakobranchus ocellatus</name>
    <dbReference type="NCBI Taxonomy" id="259542"/>
    <lineage>
        <taxon>Eukaryota</taxon>
        <taxon>Metazoa</taxon>
        <taxon>Spiralia</taxon>
        <taxon>Lophotrochozoa</taxon>
        <taxon>Mollusca</taxon>
        <taxon>Gastropoda</taxon>
        <taxon>Heterobranchia</taxon>
        <taxon>Euthyneura</taxon>
        <taxon>Panpulmonata</taxon>
        <taxon>Sacoglossa</taxon>
        <taxon>Placobranchoidea</taxon>
        <taxon>Plakobranchidae</taxon>
        <taxon>Plakobranchus</taxon>
    </lineage>
</organism>
<evidence type="ECO:0000313" key="2">
    <source>
        <dbReference type="Proteomes" id="UP000735302"/>
    </source>
</evidence>
<proteinExistence type="predicted"/>
<reference evidence="1 2" key="1">
    <citation type="journal article" date="2021" name="Elife">
        <title>Chloroplast acquisition without the gene transfer in kleptoplastic sea slugs, Plakobranchus ocellatus.</title>
        <authorList>
            <person name="Maeda T."/>
            <person name="Takahashi S."/>
            <person name="Yoshida T."/>
            <person name="Shimamura S."/>
            <person name="Takaki Y."/>
            <person name="Nagai Y."/>
            <person name="Toyoda A."/>
            <person name="Suzuki Y."/>
            <person name="Arimoto A."/>
            <person name="Ishii H."/>
            <person name="Satoh N."/>
            <person name="Nishiyama T."/>
            <person name="Hasebe M."/>
            <person name="Maruyama T."/>
            <person name="Minagawa J."/>
            <person name="Obokata J."/>
            <person name="Shigenobu S."/>
        </authorList>
    </citation>
    <scope>NUCLEOTIDE SEQUENCE [LARGE SCALE GENOMIC DNA]</scope>
</reference>
<sequence>MFLSRDLTRSDVRRFSGQFAVVVVVIMTSSPYLPDNGGLVARESTLKSFSQRFEPVNNKMTSGFENPSSDQGADLGFDLAIEGSLQIAGRIRYLL</sequence>
<evidence type="ECO:0000313" key="1">
    <source>
        <dbReference type="EMBL" id="GFO09478.1"/>
    </source>
</evidence>
<gene>
    <name evidence="1" type="ORF">PoB_003598300</name>
</gene>
<dbReference type="EMBL" id="BLXT01004100">
    <property type="protein sequence ID" value="GFO09478.1"/>
    <property type="molecule type" value="Genomic_DNA"/>
</dbReference>
<accession>A0AAV4ASC5</accession>
<keyword evidence="2" id="KW-1185">Reference proteome</keyword>
<name>A0AAV4ASC5_9GAST</name>
<comment type="caution">
    <text evidence="1">The sequence shown here is derived from an EMBL/GenBank/DDBJ whole genome shotgun (WGS) entry which is preliminary data.</text>
</comment>
<dbReference type="Proteomes" id="UP000735302">
    <property type="component" value="Unassembled WGS sequence"/>
</dbReference>